<dbReference type="AlphaFoldDB" id="A0A8H9L3Y0"/>
<dbReference type="InterPro" id="IPR029063">
    <property type="entry name" value="SAM-dependent_MTases_sf"/>
</dbReference>
<reference evidence="3" key="1">
    <citation type="journal article" date="2019" name="Int. J. Syst. Evol. Microbiol.">
        <title>The Global Catalogue of Microorganisms (GCM) 10K type strain sequencing project: providing services to taxonomists for standard genome sequencing and annotation.</title>
        <authorList>
            <consortium name="The Broad Institute Genomics Platform"/>
            <consortium name="The Broad Institute Genome Sequencing Center for Infectious Disease"/>
            <person name="Wu L."/>
            <person name="Ma J."/>
        </authorList>
    </citation>
    <scope>NUCLEOTIDE SEQUENCE [LARGE SCALE GENOMIC DNA]</scope>
    <source>
        <strain evidence="3">JCM 31047</strain>
    </source>
</reference>
<dbReference type="Proteomes" id="UP000600547">
    <property type="component" value="Unassembled WGS sequence"/>
</dbReference>
<gene>
    <name evidence="2" type="ORF">GCM10008956_02760</name>
</gene>
<evidence type="ECO:0000259" key="1">
    <source>
        <dbReference type="Pfam" id="PF08241"/>
    </source>
</evidence>
<dbReference type="CDD" id="cd02440">
    <property type="entry name" value="AdoMet_MTases"/>
    <property type="match status" value="1"/>
</dbReference>
<dbReference type="InterPro" id="IPR013216">
    <property type="entry name" value="Methyltransf_11"/>
</dbReference>
<dbReference type="PANTHER" id="PTHR42912:SF93">
    <property type="entry name" value="N6-ADENOSINE-METHYLTRANSFERASE TMT1A"/>
    <property type="match status" value="1"/>
</dbReference>
<comment type="caution">
    <text evidence="2">The sequence shown here is derived from an EMBL/GenBank/DDBJ whole genome shotgun (WGS) entry which is preliminary data.</text>
</comment>
<evidence type="ECO:0000313" key="3">
    <source>
        <dbReference type="Proteomes" id="UP000600547"/>
    </source>
</evidence>
<accession>A0A8H9L3Y0</accession>
<feature type="domain" description="Methyltransferase type 11" evidence="1">
    <location>
        <begin position="78"/>
        <end position="170"/>
    </location>
</feature>
<sequence>MNLVPYAAQAKENLNPDAHPAPALSAAQRSNLSPLTAWGYAWWRARSLGLLGARGFTLGREAALFTALCRPQPGQRWLDVGTSAGFYAGVLARAGAQVTAADLSPAMLAVAARREPDPAITWVNLNVEASGMPDASFDGITVGATLNETHDPARLLGELDRLLRPDGQLWLMYLRRTAGPVQDLLARPALGGLTCPDPAWVARQLPGCVRTDGLGVGAVQFDRFERRAAARGGTL</sequence>
<protein>
    <recommendedName>
        <fullName evidence="1">Methyltransferase type 11 domain-containing protein</fullName>
    </recommendedName>
</protein>
<dbReference type="SUPFAM" id="SSF53335">
    <property type="entry name" value="S-adenosyl-L-methionine-dependent methyltransferases"/>
    <property type="match status" value="1"/>
</dbReference>
<dbReference type="Gene3D" id="3.40.50.150">
    <property type="entry name" value="Vaccinia Virus protein VP39"/>
    <property type="match status" value="1"/>
</dbReference>
<dbReference type="RefSeq" id="WP_110830675.1">
    <property type="nucleotide sequence ID" value="NZ_BMQG01000001.1"/>
</dbReference>
<dbReference type="EMBL" id="BMQG01000001">
    <property type="protein sequence ID" value="GGM30189.1"/>
    <property type="molecule type" value="Genomic_DNA"/>
</dbReference>
<name>A0A8H9L3Y0_9DEIO</name>
<dbReference type="Pfam" id="PF08241">
    <property type="entry name" value="Methyltransf_11"/>
    <property type="match status" value="1"/>
</dbReference>
<keyword evidence="3" id="KW-1185">Reference proteome</keyword>
<dbReference type="GO" id="GO:0008757">
    <property type="term" value="F:S-adenosylmethionine-dependent methyltransferase activity"/>
    <property type="evidence" value="ECO:0007669"/>
    <property type="project" value="InterPro"/>
</dbReference>
<evidence type="ECO:0000313" key="2">
    <source>
        <dbReference type="EMBL" id="GGM30189.1"/>
    </source>
</evidence>
<dbReference type="PANTHER" id="PTHR42912">
    <property type="entry name" value="METHYLTRANSFERASE"/>
    <property type="match status" value="1"/>
</dbReference>
<proteinExistence type="predicted"/>
<organism evidence="2 3">
    <name type="scientific">Deinococcus arenae</name>
    <dbReference type="NCBI Taxonomy" id="1452751"/>
    <lineage>
        <taxon>Bacteria</taxon>
        <taxon>Thermotogati</taxon>
        <taxon>Deinococcota</taxon>
        <taxon>Deinococci</taxon>
        <taxon>Deinococcales</taxon>
        <taxon>Deinococcaceae</taxon>
        <taxon>Deinococcus</taxon>
    </lineage>
</organism>
<dbReference type="InterPro" id="IPR050508">
    <property type="entry name" value="Methyltransf_Superfamily"/>
</dbReference>